<dbReference type="AlphaFoldDB" id="A0A9X2WMJ9"/>
<keyword evidence="2" id="KW-1185">Reference proteome</keyword>
<dbReference type="Proteomes" id="UP001155546">
    <property type="component" value="Unassembled WGS sequence"/>
</dbReference>
<dbReference type="EMBL" id="JAMTCD010000007">
    <property type="protein sequence ID" value="MCT7941637.1"/>
    <property type="molecule type" value="Genomic_DNA"/>
</dbReference>
<evidence type="ECO:0000313" key="2">
    <source>
        <dbReference type="Proteomes" id="UP001155546"/>
    </source>
</evidence>
<sequence>MFDELKLINDRITELLSNLEKIPAENENTDELVHLLQLAVIERQVYVDRLASLPFDTNLRDEISEQIELTNRFSLISAKIMNNRKELLSLRRSTKKKINMYEYVDSNR</sequence>
<protein>
    <recommendedName>
        <fullName evidence="3">Flagella biosynthesis chaperone for FliD, FliT</fullName>
    </recommendedName>
</protein>
<evidence type="ECO:0000313" key="1">
    <source>
        <dbReference type="EMBL" id="MCT7941637.1"/>
    </source>
</evidence>
<name>A0A9X2WMJ9_9GAMM</name>
<dbReference type="RefSeq" id="WP_261298026.1">
    <property type="nucleotide sequence ID" value="NZ_JAMTCD010000007.1"/>
</dbReference>
<accession>A0A9X2WMJ9</accession>
<proteinExistence type="predicted"/>
<evidence type="ECO:0008006" key="3">
    <source>
        <dbReference type="Google" id="ProtNLM"/>
    </source>
</evidence>
<gene>
    <name evidence="1" type="ORF">NE535_07470</name>
</gene>
<comment type="caution">
    <text evidence="1">The sequence shown here is derived from an EMBL/GenBank/DDBJ whole genome shotgun (WGS) entry which is preliminary data.</text>
</comment>
<organism evidence="1 2">
    <name type="scientific">Shewanella holmiensis</name>
    <dbReference type="NCBI Taxonomy" id="2952222"/>
    <lineage>
        <taxon>Bacteria</taxon>
        <taxon>Pseudomonadati</taxon>
        <taxon>Pseudomonadota</taxon>
        <taxon>Gammaproteobacteria</taxon>
        <taxon>Alteromonadales</taxon>
        <taxon>Shewanellaceae</taxon>
        <taxon>Shewanella</taxon>
    </lineage>
</organism>
<reference evidence="1" key="1">
    <citation type="journal article" date="2023" name="Int. J. Syst. Evol. Microbiol.">
        <title>&lt;i&gt;Shewanella septentrionalis&lt;/i&gt; sp. nov. and &lt;i&gt;Shewanella holmiensis&lt;/i&gt; sp. nov., isolated from Baltic Sea water and sediments.</title>
        <authorList>
            <person name="Martin-Rodriguez A.J."/>
            <person name="Thorell K."/>
            <person name="Joffre E."/>
            <person name="Jensie-Markopoulos S."/>
            <person name="Moore E.R.B."/>
            <person name="Sjoling A."/>
        </authorList>
    </citation>
    <scope>NUCLEOTIDE SEQUENCE</scope>
    <source>
        <strain evidence="1">SP1S2-7</strain>
    </source>
</reference>